<dbReference type="EMBL" id="CP031223">
    <property type="protein sequence ID" value="QFF97451.1"/>
    <property type="molecule type" value="Genomic_DNA"/>
</dbReference>
<keyword evidence="2" id="KW-1185">Reference proteome</keyword>
<dbReference type="InterPro" id="IPR011050">
    <property type="entry name" value="Pectin_lyase_fold/virulence"/>
</dbReference>
<dbReference type="KEGG" id="psyo:PB01_00715"/>
<dbReference type="RefSeq" id="WP_192797418.1">
    <property type="nucleotide sequence ID" value="NZ_CP031223.1"/>
</dbReference>
<dbReference type="Proteomes" id="UP000325517">
    <property type="component" value="Chromosome"/>
</dbReference>
<evidence type="ECO:0000313" key="1">
    <source>
        <dbReference type="EMBL" id="QFF97451.1"/>
    </source>
</evidence>
<dbReference type="AlphaFoldDB" id="A0A5J6SI26"/>
<reference evidence="1 2" key="1">
    <citation type="submission" date="2018-07" db="EMBL/GenBank/DDBJ databases">
        <title>Complete genome sequence of Psychrobacillus sp. PB01, isolated from iceberg, and comparative genome analysis of Psychrobacillus strains.</title>
        <authorList>
            <person name="Lee P.C."/>
        </authorList>
    </citation>
    <scope>NUCLEOTIDE SEQUENCE [LARGE SCALE GENOMIC DNA]</scope>
    <source>
        <strain evidence="1 2">PB01</strain>
    </source>
</reference>
<evidence type="ECO:0000313" key="2">
    <source>
        <dbReference type="Proteomes" id="UP000325517"/>
    </source>
</evidence>
<accession>A0A5J6SI26</accession>
<gene>
    <name evidence="1" type="ORF">PB01_00715</name>
</gene>
<dbReference type="SUPFAM" id="SSF51126">
    <property type="entry name" value="Pectin lyase-like"/>
    <property type="match status" value="1"/>
</dbReference>
<protein>
    <submittedName>
        <fullName evidence="1">Uncharacterized protein</fullName>
    </submittedName>
</protein>
<organism evidence="1 2">
    <name type="scientific">Psychrobacillus glaciei</name>
    <dbReference type="NCBI Taxonomy" id="2283160"/>
    <lineage>
        <taxon>Bacteria</taxon>
        <taxon>Bacillati</taxon>
        <taxon>Bacillota</taxon>
        <taxon>Bacilli</taxon>
        <taxon>Bacillales</taxon>
        <taxon>Bacillaceae</taxon>
        <taxon>Psychrobacillus</taxon>
    </lineage>
</organism>
<proteinExistence type="predicted"/>
<name>A0A5J6SI26_9BACI</name>
<sequence length="580" mass="63962">MSIVSPVVIDVDLKVQQYFGGDERVRDGDENNLIIRVSDNGSDCAKGEEDSLVRKGIRASTIVIAASNSSESSKKGSDYTCTGINDEITIQAAVDSLSSTGGKIIILEGDYYKGDATGISLPSNIDIEIIAGAKFKLVNGINADACFFTNNDKVNGNTNINLFGGGGFDCNFRNQTDTTYQYLADFENVSNGRIDVYITNYTMLEAKLKKSNVKLINRKFLQKKVLFAPCNNVNEFTVVSDPLSEVVTNVGNGVVGENSIKITINNQTAILRKVLPQAVADDFEAYEVGLYVKIDNPSAITSFVIGADTGSCADELAINLHIDGAIKTFEPNKWRYLRAPLNRYIIDASPTFALNITSDATATVNIGHVEFLPAPLKPAISWIWDDALDNTLPGIQILSKYGHKGAIGHMGPKFVGNTYMTIADVDKACFEYGWDIGTHHDTHFLSGVTTEQAIFELTENRNFIKEKGWKGSNFLLYAGHNTNAEIMTESKRLFQCIRNPLTGRVISIRGRINLAYQVTDFEITPQIKSAMRRHIWLHPFSHYLGGSQVSAVELEAWSVFWYEWGLLSQIPSDVMNDYKG</sequence>